<evidence type="ECO:0000313" key="4">
    <source>
        <dbReference type="Proteomes" id="UP000636888"/>
    </source>
</evidence>
<feature type="region of interest" description="Disordered" evidence="1">
    <location>
        <begin position="1"/>
        <end position="22"/>
    </location>
</feature>
<keyword evidence="2" id="KW-0472">Membrane</keyword>
<accession>A0A8J7M089</accession>
<dbReference type="AlphaFoldDB" id="A0A8J7M089"/>
<sequence>MKHANPHRNSVGREVDQGPRLPRPPVSWYLLLVLPYLALLYPPLYSRYEPTLFSFPFFYWYQFLWVPLSALSTGLAYYLMKRGR</sequence>
<name>A0A8J7M089_9BACT</name>
<dbReference type="Pfam" id="PF11755">
    <property type="entry name" value="DUF3311"/>
    <property type="match status" value="1"/>
</dbReference>
<feature type="transmembrane region" description="Helical" evidence="2">
    <location>
        <begin position="57"/>
        <end position="80"/>
    </location>
</feature>
<dbReference type="Proteomes" id="UP000636888">
    <property type="component" value="Unassembled WGS sequence"/>
</dbReference>
<feature type="transmembrane region" description="Helical" evidence="2">
    <location>
        <begin position="26"/>
        <end position="45"/>
    </location>
</feature>
<gene>
    <name evidence="3" type="ORF">JFN93_04320</name>
</gene>
<keyword evidence="2" id="KW-1133">Transmembrane helix</keyword>
<dbReference type="EMBL" id="JAEMHM010000003">
    <property type="protein sequence ID" value="MBJ6723927.1"/>
    <property type="molecule type" value="Genomic_DNA"/>
</dbReference>
<keyword evidence="2" id="KW-0812">Transmembrane</keyword>
<evidence type="ECO:0000256" key="1">
    <source>
        <dbReference type="SAM" id="MobiDB-lite"/>
    </source>
</evidence>
<reference evidence="3" key="1">
    <citation type="submission" date="2020-12" db="EMBL/GenBank/DDBJ databases">
        <title>Geomonas sp. Red875, isolated from river sediment.</title>
        <authorList>
            <person name="Xu Z."/>
            <person name="Zhang Z."/>
            <person name="Masuda Y."/>
            <person name="Itoh H."/>
            <person name="Senoo K."/>
        </authorList>
    </citation>
    <scope>NUCLEOTIDE SEQUENCE</scope>
    <source>
        <strain evidence="3">Red875</strain>
    </source>
</reference>
<comment type="caution">
    <text evidence="3">The sequence shown here is derived from an EMBL/GenBank/DDBJ whole genome shotgun (WGS) entry which is preliminary data.</text>
</comment>
<evidence type="ECO:0000256" key="2">
    <source>
        <dbReference type="SAM" id="Phobius"/>
    </source>
</evidence>
<organism evidence="3 4">
    <name type="scientific">Geomesophilobacter sediminis</name>
    <dbReference type="NCBI Taxonomy" id="2798584"/>
    <lineage>
        <taxon>Bacteria</taxon>
        <taxon>Pseudomonadati</taxon>
        <taxon>Thermodesulfobacteriota</taxon>
        <taxon>Desulfuromonadia</taxon>
        <taxon>Geobacterales</taxon>
        <taxon>Geobacteraceae</taxon>
        <taxon>Geomesophilobacter</taxon>
    </lineage>
</organism>
<dbReference type="InterPro" id="IPR021741">
    <property type="entry name" value="DUF3311"/>
</dbReference>
<evidence type="ECO:0000313" key="3">
    <source>
        <dbReference type="EMBL" id="MBJ6723927.1"/>
    </source>
</evidence>
<keyword evidence="4" id="KW-1185">Reference proteome</keyword>
<proteinExistence type="predicted"/>
<protein>
    <submittedName>
        <fullName evidence="3">DUF3311 domain-containing protein</fullName>
    </submittedName>
</protein>